<reference evidence="6 7" key="1">
    <citation type="journal article" date="2010" name="Appl. Environ. Microbiol.">
        <title>The genome sequence of the crenarchaeon Acidilobus saccharovorans supports a new order, Acidilobales, and suggests an important ecological role in terrestrial acidic hot springs.</title>
        <authorList>
            <person name="Mardanov A.V."/>
            <person name="Svetlitchnyi V.A."/>
            <person name="Beletsky A.V."/>
            <person name="Prokofeva M.I."/>
            <person name="Bonch-Osmolovskaya E.A."/>
            <person name="Ravin N.V."/>
            <person name="Skryabin K.G."/>
        </authorList>
    </citation>
    <scope>NUCLEOTIDE SEQUENCE [LARGE SCALE GENOMIC DNA]</scope>
    <source>
        <strain evidence="7">DSM 16705 / JCM 18335 / VKM B-2471 / 345-15</strain>
    </source>
</reference>
<protein>
    <submittedName>
        <fullName evidence="6">ABC transporter, ATP binding protein</fullName>
    </submittedName>
</protein>
<dbReference type="FunCoup" id="D9PZ30">
    <property type="interactions" value="10"/>
</dbReference>
<keyword evidence="2" id="KW-0813">Transport</keyword>
<proteinExistence type="inferred from homology"/>
<dbReference type="PANTHER" id="PTHR42711">
    <property type="entry name" value="ABC TRANSPORTER ATP-BINDING PROTEIN"/>
    <property type="match status" value="1"/>
</dbReference>
<dbReference type="eggNOG" id="arCOG00194">
    <property type="taxonomic scope" value="Archaea"/>
</dbReference>
<feature type="domain" description="ABC transporter" evidence="5">
    <location>
        <begin position="5"/>
        <end position="232"/>
    </location>
</feature>
<dbReference type="Proteomes" id="UP000000346">
    <property type="component" value="Chromosome"/>
</dbReference>
<dbReference type="GO" id="GO:0016887">
    <property type="term" value="F:ATP hydrolysis activity"/>
    <property type="evidence" value="ECO:0007669"/>
    <property type="project" value="InterPro"/>
</dbReference>
<evidence type="ECO:0000313" key="7">
    <source>
        <dbReference type="Proteomes" id="UP000000346"/>
    </source>
</evidence>
<dbReference type="GO" id="GO:0005524">
    <property type="term" value="F:ATP binding"/>
    <property type="evidence" value="ECO:0007669"/>
    <property type="project" value="UniProtKB-KW"/>
</dbReference>
<evidence type="ECO:0000256" key="2">
    <source>
        <dbReference type="ARBA" id="ARBA00022448"/>
    </source>
</evidence>
<keyword evidence="4" id="KW-0067">ATP-binding</keyword>
<dbReference type="KEGG" id="asc:ASAC_1412"/>
<dbReference type="GeneID" id="9499669"/>
<sequence>MDAAIEVEGLSRSYGKVVALEGVSLKVMRGELVSLLGPNGAGKTTLVKHLYCELRPQSGSVRVLGGDPCDRRVRLRLGVAPQEATPFMDLTVFDNVYYAARIRGVPGSKAKAMAEETVRALGLWEHRDKYVIDLSGGLKRRTLIAMAVVHRPEVLILDEPTTGLDPEARRELWDLLRQLKGEGRAILLTTHYMEEAEALSDRVYFINRKVIAEGTPAELRKRFAYYYEVVDLEEGRVYKVREDEVRDFVSRLRGRFEVRAPSLEEVYLEVMKGAQGA</sequence>
<dbReference type="SMART" id="SM00382">
    <property type="entry name" value="AAA"/>
    <property type="match status" value="1"/>
</dbReference>
<gene>
    <name evidence="6" type="ordered locus">ASAC_1412</name>
</gene>
<organism evidence="6 7">
    <name type="scientific">Acidilobus saccharovorans (strain DSM 16705 / JCM 18335 / VKM B-2471 / 345-15)</name>
    <dbReference type="NCBI Taxonomy" id="666510"/>
    <lineage>
        <taxon>Archaea</taxon>
        <taxon>Thermoproteota</taxon>
        <taxon>Thermoprotei</taxon>
        <taxon>Acidilobales</taxon>
        <taxon>Acidilobaceae</taxon>
        <taxon>Acidilobus</taxon>
    </lineage>
</organism>
<keyword evidence="7" id="KW-1185">Reference proteome</keyword>
<dbReference type="InterPro" id="IPR003593">
    <property type="entry name" value="AAA+_ATPase"/>
</dbReference>
<dbReference type="PROSITE" id="PS50893">
    <property type="entry name" value="ABC_TRANSPORTER_2"/>
    <property type="match status" value="1"/>
</dbReference>
<dbReference type="AlphaFoldDB" id="D9PZ30"/>
<name>D9PZ30_ACIS3</name>
<evidence type="ECO:0000256" key="1">
    <source>
        <dbReference type="ARBA" id="ARBA00005417"/>
    </source>
</evidence>
<dbReference type="Pfam" id="PF00005">
    <property type="entry name" value="ABC_tran"/>
    <property type="match status" value="1"/>
</dbReference>
<evidence type="ECO:0000256" key="3">
    <source>
        <dbReference type="ARBA" id="ARBA00022741"/>
    </source>
</evidence>
<dbReference type="InParanoid" id="D9PZ30"/>
<accession>D9PZ30</accession>
<evidence type="ECO:0000259" key="5">
    <source>
        <dbReference type="PROSITE" id="PS50893"/>
    </source>
</evidence>
<comment type="similarity">
    <text evidence="1">Belongs to the ABC transporter superfamily.</text>
</comment>
<dbReference type="Gene3D" id="3.40.50.300">
    <property type="entry name" value="P-loop containing nucleotide triphosphate hydrolases"/>
    <property type="match status" value="1"/>
</dbReference>
<dbReference type="STRING" id="666510.ASAC_1412"/>
<dbReference type="EMBL" id="CP001742">
    <property type="protein sequence ID" value="ADL19817.1"/>
    <property type="molecule type" value="Genomic_DNA"/>
</dbReference>
<dbReference type="SUPFAM" id="SSF52540">
    <property type="entry name" value="P-loop containing nucleoside triphosphate hydrolases"/>
    <property type="match status" value="1"/>
</dbReference>
<dbReference type="HOGENOM" id="CLU_000604_1_2_2"/>
<dbReference type="InterPro" id="IPR027417">
    <property type="entry name" value="P-loop_NTPase"/>
</dbReference>
<dbReference type="InterPro" id="IPR003439">
    <property type="entry name" value="ABC_transporter-like_ATP-bd"/>
</dbReference>
<dbReference type="OrthoDB" id="87732at2157"/>
<evidence type="ECO:0000313" key="6">
    <source>
        <dbReference type="EMBL" id="ADL19817.1"/>
    </source>
</evidence>
<dbReference type="InterPro" id="IPR050763">
    <property type="entry name" value="ABC_transporter_ATP-binding"/>
</dbReference>
<evidence type="ECO:0000256" key="4">
    <source>
        <dbReference type="ARBA" id="ARBA00022840"/>
    </source>
</evidence>
<keyword evidence="3" id="KW-0547">Nucleotide-binding</keyword>
<dbReference type="PANTHER" id="PTHR42711:SF5">
    <property type="entry name" value="ABC TRANSPORTER ATP-BINDING PROTEIN NATA"/>
    <property type="match status" value="1"/>
</dbReference>
<dbReference type="RefSeq" id="WP_013267329.1">
    <property type="nucleotide sequence ID" value="NC_014374.1"/>
</dbReference>